<accession>A0A8J3D333</accession>
<evidence type="ECO:0008006" key="3">
    <source>
        <dbReference type="Google" id="ProtNLM"/>
    </source>
</evidence>
<organism evidence="1 2">
    <name type="scientific">Persicitalea jodogahamensis</name>
    <dbReference type="NCBI Taxonomy" id="402147"/>
    <lineage>
        <taxon>Bacteria</taxon>
        <taxon>Pseudomonadati</taxon>
        <taxon>Bacteroidota</taxon>
        <taxon>Cytophagia</taxon>
        <taxon>Cytophagales</taxon>
        <taxon>Spirosomataceae</taxon>
        <taxon>Persicitalea</taxon>
    </lineage>
</organism>
<name>A0A8J3D333_9BACT</name>
<dbReference type="Gene3D" id="1.20.120.450">
    <property type="entry name" value="dinb family like domain"/>
    <property type="match status" value="1"/>
</dbReference>
<dbReference type="RefSeq" id="WP_229580589.1">
    <property type="nucleotide sequence ID" value="NZ_BMXF01000001.1"/>
</dbReference>
<reference evidence="1 2" key="1">
    <citation type="journal article" date="2014" name="Int. J. Syst. Evol. Microbiol.">
        <title>Complete genome sequence of Corynebacterium casei LMG S-19264T (=DSM 44701T), isolated from a smear-ripened cheese.</title>
        <authorList>
            <consortium name="US DOE Joint Genome Institute (JGI-PGF)"/>
            <person name="Walter F."/>
            <person name="Albersmeier A."/>
            <person name="Kalinowski J."/>
            <person name="Ruckert C."/>
        </authorList>
    </citation>
    <scope>NUCLEOTIDE SEQUENCE [LARGE SCALE GENOMIC DNA]</scope>
    <source>
        <strain evidence="1 2">KCTC 12866</strain>
    </source>
</reference>
<keyword evidence="2" id="KW-1185">Reference proteome</keyword>
<dbReference type="EMBL" id="BMXF01000001">
    <property type="protein sequence ID" value="GHB65350.1"/>
    <property type="molecule type" value="Genomic_DNA"/>
</dbReference>
<dbReference type="SUPFAM" id="SSF109854">
    <property type="entry name" value="DinB/YfiT-like putative metalloenzymes"/>
    <property type="match status" value="1"/>
</dbReference>
<protein>
    <recommendedName>
        <fullName evidence="3">DUF1572 domain-containing protein</fullName>
    </recommendedName>
</protein>
<gene>
    <name evidence="1" type="ORF">GCM10007390_19300</name>
</gene>
<comment type="caution">
    <text evidence="1">The sequence shown here is derived from an EMBL/GenBank/DDBJ whole genome shotgun (WGS) entry which is preliminary data.</text>
</comment>
<dbReference type="InterPro" id="IPR034660">
    <property type="entry name" value="DinB/YfiT-like"/>
</dbReference>
<dbReference type="AlphaFoldDB" id="A0A8J3D333"/>
<sequence length="172" mass="19324">MPMHSPLSADFKSQSLHYFHINTPRITRCVDLLSEAEVWQRPNASSNSVGNLILHLCGNIRQYIISGLGRQPDTRERDAEFSAQGGFSKKYLLQKLEETVQEAAKVIESADEANLLTERVVQGFTLTGTGIVIHVVEHYSYHAGQIAFWTKLLKDKDLGFYSTSDLNAKNEI</sequence>
<evidence type="ECO:0000313" key="2">
    <source>
        <dbReference type="Proteomes" id="UP000598271"/>
    </source>
</evidence>
<proteinExistence type="predicted"/>
<evidence type="ECO:0000313" key="1">
    <source>
        <dbReference type="EMBL" id="GHB65350.1"/>
    </source>
</evidence>
<dbReference type="Proteomes" id="UP000598271">
    <property type="component" value="Unassembled WGS sequence"/>
</dbReference>
<dbReference type="InterPro" id="IPR011466">
    <property type="entry name" value="DUF1572"/>
</dbReference>
<dbReference type="Pfam" id="PF07609">
    <property type="entry name" value="DUF1572"/>
    <property type="match status" value="1"/>
</dbReference>